<evidence type="ECO:0000313" key="2">
    <source>
        <dbReference type="EMBL" id="KAJ7650515.1"/>
    </source>
</evidence>
<proteinExistence type="predicted"/>
<gene>
    <name evidence="2" type="ORF">FB45DRAFT_1017907</name>
</gene>
<dbReference type="EMBL" id="JARKIF010000001">
    <property type="protein sequence ID" value="KAJ7650515.1"/>
    <property type="molecule type" value="Genomic_DNA"/>
</dbReference>
<feature type="compositionally biased region" description="Basic residues" evidence="1">
    <location>
        <begin position="105"/>
        <end position="122"/>
    </location>
</feature>
<protein>
    <submittedName>
        <fullName evidence="2">Uncharacterized protein</fullName>
    </submittedName>
</protein>
<comment type="caution">
    <text evidence="2">The sequence shown here is derived from an EMBL/GenBank/DDBJ whole genome shotgun (WGS) entry which is preliminary data.</text>
</comment>
<feature type="compositionally biased region" description="Acidic residues" evidence="1">
    <location>
        <begin position="485"/>
        <end position="506"/>
    </location>
</feature>
<feature type="region of interest" description="Disordered" evidence="1">
    <location>
        <begin position="74"/>
        <end position="141"/>
    </location>
</feature>
<organism evidence="2 3">
    <name type="scientific">Roridomyces roridus</name>
    <dbReference type="NCBI Taxonomy" id="1738132"/>
    <lineage>
        <taxon>Eukaryota</taxon>
        <taxon>Fungi</taxon>
        <taxon>Dikarya</taxon>
        <taxon>Basidiomycota</taxon>
        <taxon>Agaricomycotina</taxon>
        <taxon>Agaricomycetes</taxon>
        <taxon>Agaricomycetidae</taxon>
        <taxon>Agaricales</taxon>
        <taxon>Marasmiineae</taxon>
        <taxon>Mycenaceae</taxon>
        <taxon>Roridomyces</taxon>
    </lineage>
</organism>
<feature type="region of interest" description="Disordered" evidence="1">
    <location>
        <begin position="485"/>
        <end position="515"/>
    </location>
</feature>
<name>A0AAD7CJL9_9AGAR</name>
<feature type="region of interest" description="Disordered" evidence="1">
    <location>
        <begin position="1"/>
        <end position="32"/>
    </location>
</feature>
<reference evidence="2" key="1">
    <citation type="submission" date="2023-03" db="EMBL/GenBank/DDBJ databases">
        <title>Massive genome expansion in bonnet fungi (Mycena s.s.) driven by repeated elements and novel gene families across ecological guilds.</title>
        <authorList>
            <consortium name="Lawrence Berkeley National Laboratory"/>
            <person name="Harder C.B."/>
            <person name="Miyauchi S."/>
            <person name="Viragh M."/>
            <person name="Kuo A."/>
            <person name="Thoen E."/>
            <person name="Andreopoulos B."/>
            <person name="Lu D."/>
            <person name="Skrede I."/>
            <person name="Drula E."/>
            <person name="Henrissat B."/>
            <person name="Morin E."/>
            <person name="Kohler A."/>
            <person name="Barry K."/>
            <person name="LaButti K."/>
            <person name="Morin E."/>
            <person name="Salamov A."/>
            <person name="Lipzen A."/>
            <person name="Mereny Z."/>
            <person name="Hegedus B."/>
            <person name="Baldrian P."/>
            <person name="Stursova M."/>
            <person name="Weitz H."/>
            <person name="Taylor A."/>
            <person name="Grigoriev I.V."/>
            <person name="Nagy L.G."/>
            <person name="Martin F."/>
            <person name="Kauserud H."/>
        </authorList>
    </citation>
    <scope>NUCLEOTIDE SEQUENCE</scope>
    <source>
        <strain evidence="2">9284</strain>
    </source>
</reference>
<accession>A0AAD7CJL9</accession>
<sequence>MKGVGYDDANTEKTIGDVAAKHQDKETEGDDAGFLRFRRSHCLPRIRLTGALFAENTRRIEDEDLGLPVDGEDVQLEPLAPTPSATPAHVAPHASSSLAPPLSRKEKKKAKKRVHDRNKRKAAAREAEDGPQTPTPSPRILKKAAASSAVNVDYSASDFRASEPRWTGAPRPLEHPLLKHARDTEFLKKHMRFVDWQGEKTHVLIDRTGYIIGVLVAPPLPGEKWKTVHEKAAAKLREAREKMTFPGGAYEHRRSFDDDEGFPTHTDGYAFGGGMASVSNVKPSSAHNTQVMDEVRADPSVARMATYPIPPFQALCHPIYSAYRENKHCLLREHPGLRHLFPRSPFAALTFNLGPFSVSPPHADRGNKADGMCLIGALGNFDADKGGHIVLTTSSFDSRRVGEERFSMIQYSAGGLFRWAANGFKSDLAWAAAATKEDVAQREEARQARWATALQNFTRWKDAKVGNYTGRARVEVWAEADAGDISDLTDIESEAEEGAAEDEEEEPFPKKIRLA</sequence>
<feature type="compositionally biased region" description="Basic and acidic residues" evidence="1">
    <location>
        <begin position="10"/>
        <end position="26"/>
    </location>
</feature>
<evidence type="ECO:0000313" key="3">
    <source>
        <dbReference type="Proteomes" id="UP001221142"/>
    </source>
</evidence>
<keyword evidence="3" id="KW-1185">Reference proteome</keyword>
<feature type="compositionally biased region" description="Low complexity" evidence="1">
    <location>
        <begin position="82"/>
        <end position="102"/>
    </location>
</feature>
<evidence type="ECO:0000256" key="1">
    <source>
        <dbReference type="SAM" id="MobiDB-lite"/>
    </source>
</evidence>
<dbReference type="AlphaFoldDB" id="A0AAD7CJL9"/>
<dbReference type="Proteomes" id="UP001221142">
    <property type="component" value="Unassembled WGS sequence"/>
</dbReference>